<evidence type="ECO:0000256" key="1">
    <source>
        <dbReference type="ARBA" id="ARBA00004325"/>
    </source>
</evidence>
<dbReference type="Proteomes" id="UP001295794">
    <property type="component" value="Unassembled WGS sequence"/>
</dbReference>
<evidence type="ECO:0000313" key="12">
    <source>
        <dbReference type="Proteomes" id="UP001295794"/>
    </source>
</evidence>
<dbReference type="GO" id="GO:0031966">
    <property type="term" value="C:mitochondrial membrane"/>
    <property type="evidence" value="ECO:0007669"/>
    <property type="project" value="UniProtKB-SubCell"/>
</dbReference>
<evidence type="ECO:0000256" key="4">
    <source>
        <dbReference type="ARBA" id="ARBA00022801"/>
    </source>
</evidence>
<dbReference type="Pfam" id="PF08740">
    <property type="entry name" value="BCS1_N"/>
    <property type="match status" value="1"/>
</dbReference>
<protein>
    <recommendedName>
        <fullName evidence="10">BCS1 N-terminal domain-containing protein</fullName>
    </recommendedName>
</protein>
<dbReference type="InterPro" id="IPR027417">
    <property type="entry name" value="P-loop_NTPase"/>
</dbReference>
<feature type="domain" description="BCS1 N-terminal" evidence="10">
    <location>
        <begin position="48"/>
        <end position="276"/>
    </location>
</feature>
<keyword evidence="6" id="KW-1133">Transmembrane helix</keyword>
<evidence type="ECO:0000313" key="11">
    <source>
        <dbReference type="EMBL" id="CAK5271627.1"/>
    </source>
</evidence>
<evidence type="ECO:0000256" key="7">
    <source>
        <dbReference type="ARBA" id="ARBA00023128"/>
    </source>
</evidence>
<proteinExistence type="predicted"/>
<dbReference type="GO" id="GO:0005524">
    <property type="term" value="F:ATP binding"/>
    <property type="evidence" value="ECO:0007669"/>
    <property type="project" value="UniProtKB-KW"/>
</dbReference>
<reference evidence="11" key="1">
    <citation type="submission" date="2023-11" db="EMBL/GenBank/DDBJ databases">
        <authorList>
            <person name="De Vega J J."/>
            <person name="De Vega J J."/>
        </authorList>
    </citation>
    <scope>NUCLEOTIDE SEQUENCE</scope>
</reference>
<evidence type="ECO:0000256" key="3">
    <source>
        <dbReference type="ARBA" id="ARBA00022741"/>
    </source>
</evidence>
<dbReference type="InterPro" id="IPR057495">
    <property type="entry name" value="AAA_lid_BCS1"/>
</dbReference>
<sequence>MSPLTHFHHIFRSPATASAPSSVPPSAGSPGALASLLGLGVGSSVKLLVLGSLVETGRRLFRWFLERFRIQYCTTLRFNAGDPAYEWVILFLACRSTTLPHRSLIAAHSTQQTQENIWRRSRDFVVSAQNSQRKWSVPSNPTTSSSTAVGANAEFVPTFSQPQLFRWRGHWVEVARTGPGGHQGGGFGSSTAQAVFPGHTTTVMFGDAVQSGEIHITMYTLDMSLINEFVEEARVIYVEVNKPHVVVHLTNSRYAGHPSRTWTTVKHKMQRSLDSVILPPGRLESLMEDVRGFLGTEMLQWYIDAGIPHRRGYLLYGPPGTGKIHSIHDICTGRSSKPRDIFTLARVVLVRLSDLHGYHPSESFLSVDDSFLERAAAAIPKNGIFLIEDIDCAFPSRNTSDAEAASAAASEMRLGVPFGIHARTQLSVTLSGLLNVLDGVGSEEGKLFFATTNHIERLDAAFLRPGRIDVKIEYELATGQQAGALFLKFFPPAAFDVGQSATEAIPEVPFATDQAVPEDPTTPIPEPLSMVALAAAFAAEIPDGRFSTAELQGFLQGYRKRPMDAVREVGDWVATAIQEHS</sequence>
<dbReference type="AlphaFoldDB" id="A0AAD2H9S9"/>
<accession>A0AAD2H9S9</accession>
<keyword evidence="12" id="KW-1185">Reference proteome</keyword>
<evidence type="ECO:0000256" key="6">
    <source>
        <dbReference type="ARBA" id="ARBA00022989"/>
    </source>
</evidence>
<dbReference type="InterPro" id="IPR050747">
    <property type="entry name" value="Mitochondrial_chaperone_BCS1"/>
</dbReference>
<evidence type="ECO:0000256" key="9">
    <source>
        <dbReference type="ARBA" id="ARBA00048778"/>
    </source>
</evidence>
<evidence type="ECO:0000259" key="10">
    <source>
        <dbReference type="SMART" id="SM01024"/>
    </source>
</evidence>
<comment type="catalytic activity">
    <reaction evidence="9">
        <text>ATP + H2O = ADP + phosphate + H(+)</text>
        <dbReference type="Rhea" id="RHEA:13065"/>
        <dbReference type="ChEBI" id="CHEBI:15377"/>
        <dbReference type="ChEBI" id="CHEBI:15378"/>
        <dbReference type="ChEBI" id="CHEBI:30616"/>
        <dbReference type="ChEBI" id="CHEBI:43474"/>
        <dbReference type="ChEBI" id="CHEBI:456216"/>
    </reaction>
    <physiologicalReaction direction="left-to-right" evidence="9">
        <dbReference type="Rhea" id="RHEA:13066"/>
    </physiologicalReaction>
</comment>
<dbReference type="PANTHER" id="PTHR23070">
    <property type="entry name" value="BCS1 AAA-TYPE ATPASE"/>
    <property type="match status" value="1"/>
</dbReference>
<dbReference type="SUPFAM" id="SSF52540">
    <property type="entry name" value="P-loop containing nucleoside triphosphate hydrolases"/>
    <property type="match status" value="1"/>
</dbReference>
<keyword evidence="3" id="KW-0547">Nucleotide-binding</keyword>
<keyword evidence="2" id="KW-0812">Transmembrane</keyword>
<dbReference type="EMBL" id="CAVNYO010000174">
    <property type="protein sequence ID" value="CAK5271627.1"/>
    <property type="molecule type" value="Genomic_DNA"/>
</dbReference>
<keyword evidence="7" id="KW-0496">Mitochondrion</keyword>
<keyword evidence="8" id="KW-0472">Membrane</keyword>
<keyword evidence="5" id="KW-0067">ATP-binding</keyword>
<keyword evidence="4" id="KW-0378">Hydrolase</keyword>
<dbReference type="Gene3D" id="3.40.50.300">
    <property type="entry name" value="P-loop containing nucleotide triphosphate hydrolases"/>
    <property type="match status" value="1"/>
</dbReference>
<dbReference type="Pfam" id="PF25426">
    <property type="entry name" value="AAA_lid_BCS1"/>
    <property type="match status" value="1"/>
</dbReference>
<comment type="caution">
    <text evidence="11">The sequence shown here is derived from an EMBL/GenBank/DDBJ whole genome shotgun (WGS) entry which is preliminary data.</text>
</comment>
<dbReference type="InterPro" id="IPR003959">
    <property type="entry name" value="ATPase_AAA_core"/>
</dbReference>
<gene>
    <name evidence="11" type="ORF">MYCIT1_LOCUS16817</name>
</gene>
<dbReference type="GO" id="GO:0016887">
    <property type="term" value="F:ATP hydrolysis activity"/>
    <property type="evidence" value="ECO:0007669"/>
    <property type="project" value="InterPro"/>
</dbReference>
<comment type="subcellular location">
    <subcellularLocation>
        <location evidence="1">Mitochondrion membrane</location>
    </subcellularLocation>
</comment>
<evidence type="ECO:0000256" key="5">
    <source>
        <dbReference type="ARBA" id="ARBA00022840"/>
    </source>
</evidence>
<evidence type="ECO:0000256" key="2">
    <source>
        <dbReference type="ARBA" id="ARBA00022692"/>
    </source>
</evidence>
<dbReference type="SMART" id="SM01024">
    <property type="entry name" value="BCS1_N"/>
    <property type="match status" value="1"/>
</dbReference>
<dbReference type="Pfam" id="PF00004">
    <property type="entry name" value="AAA"/>
    <property type="match status" value="2"/>
</dbReference>
<dbReference type="InterPro" id="IPR014851">
    <property type="entry name" value="BCS1_N"/>
</dbReference>
<organism evidence="11 12">
    <name type="scientific">Mycena citricolor</name>
    <dbReference type="NCBI Taxonomy" id="2018698"/>
    <lineage>
        <taxon>Eukaryota</taxon>
        <taxon>Fungi</taxon>
        <taxon>Dikarya</taxon>
        <taxon>Basidiomycota</taxon>
        <taxon>Agaricomycotina</taxon>
        <taxon>Agaricomycetes</taxon>
        <taxon>Agaricomycetidae</taxon>
        <taxon>Agaricales</taxon>
        <taxon>Marasmiineae</taxon>
        <taxon>Mycenaceae</taxon>
        <taxon>Mycena</taxon>
    </lineage>
</organism>
<name>A0AAD2H9S9_9AGAR</name>
<evidence type="ECO:0000256" key="8">
    <source>
        <dbReference type="ARBA" id="ARBA00023136"/>
    </source>
</evidence>